<dbReference type="SUPFAM" id="SSF53756">
    <property type="entry name" value="UDP-Glycosyltransferase/glycogen phosphorylase"/>
    <property type="match status" value="1"/>
</dbReference>
<evidence type="ECO:0000313" key="2">
    <source>
        <dbReference type="Proteomes" id="UP001226762"/>
    </source>
</evidence>
<dbReference type="EMBL" id="JANHAX010000003">
    <property type="protein sequence ID" value="MDQ2090272.1"/>
    <property type="molecule type" value="Genomic_DNA"/>
</dbReference>
<dbReference type="Proteomes" id="UP001226762">
    <property type="component" value="Unassembled WGS sequence"/>
</dbReference>
<protein>
    <submittedName>
        <fullName evidence="1">Glycosyltransferase</fullName>
        <ecNumber evidence="1">2.4.-.-</ecNumber>
    </submittedName>
</protein>
<reference evidence="1" key="2">
    <citation type="submission" date="2023-02" db="EMBL/GenBank/DDBJ databases">
        <title>'Rhodoalgimonas zhirmunskyi' gen. nov., isolated from a red alga.</title>
        <authorList>
            <person name="Nedashkovskaya O.I."/>
            <person name="Otstavnykh N.Y."/>
            <person name="Bystritskaya E.P."/>
            <person name="Balabanova L.A."/>
            <person name="Isaeva M.P."/>
        </authorList>
    </citation>
    <scope>NUCLEOTIDE SEQUENCE</scope>
    <source>
        <strain evidence="1">KCTC 52189</strain>
    </source>
</reference>
<keyword evidence="2" id="KW-1185">Reference proteome</keyword>
<dbReference type="Gene3D" id="3.40.50.2000">
    <property type="entry name" value="Glycogen Phosphorylase B"/>
    <property type="match status" value="1"/>
</dbReference>
<dbReference type="Pfam" id="PF13692">
    <property type="entry name" value="Glyco_trans_1_4"/>
    <property type="match status" value="1"/>
</dbReference>
<keyword evidence="1" id="KW-0808">Transferase</keyword>
<dbReference type="GO" id="GO:0016757">
    <property type="term" value="F:glycosyltransferase activity"/>
    <property type="evidence" value="ECO:0007669"/>
    <property type="project" value="UniProtKB-KW"/>
</dbReference>
<sequence>MLGKLLRPALIKRFFASIREEGLGQALRKVRIYLGMVLRGGGRSALGRRGGEVSRDHLYLNKIWQQLARQNAFHVAEAPALLSKRRKIALIADMNLPQCRKYRVEQLAEFWRKRDVEVEYSHYLDVPRSAHAMQDATHLFEYRLQTMPVTEMYRYEARRLKLPVLYDLDDPLFSISAYETYENMKAIEPELKAHFISEAPRYLAMMNGADMITVSTPGMVEHTREYTPRPVFLRRNFADAATLSDGLKAMQSGGAARTEDKLFRVAFASGSRGHEVDFALIEDQLAGFLDGGPNRRLMIIGHFDEKHLPEVFEDRIESHPFTTYDDYLATLAGADCAVMPLTDDIFNRCKSAVRVIDAASVGVPSIVGTVSDMANVVRHEETGFVAQTPADWGAALEALAGDAAAALAMGRRAREDLETNWSGHDASHIISPEVLAWVRA</sequence>
<name>A0AAE3WEJ3_9RHOB</name>
<evidence type="ECO:0000313" key="1">
    <source>
        <dbReference type="EMBL" id="MDQ2090272.1"/>
    </source>
</evidence>
<comment type="caution">
    <text evidence="1">The sequence shown here is derived from an EMBL/GenBank/DDBJ whole genome shotgun (WGS) entry which is preliminary data.</text>
</comment>
<keyword evidence="1" id="KW-0328">Glycosyltransferase</keyword>
<accession>A0AAE3WEJ3</accession>
<dbReference type="EC" id="2.4.-.-" evidence="1"/>
<dbReference type="AlphaFoldDB" id="A0AAE3WEJ3"/>
<dbReference type="RefSeq" id="WP_306735561.1">
    <property type="nucleotide sequence ID" value="NZ_JANHAX010000003.1"/>
</dbReference>
<gene>
    <name evidence="1" type="ORF">NO357_10225</name>
</gene>
<reference evidence="1" key="1">
    <citation type="submission" date="2022-07" db="EMBL/GenBank/DDBJ databases">
        <authorList>
            <person name="Otstavnykh N."/>
            <person name="Isaeva M."/>
            <person name="Bystritskaya E."/>
        </authorList>
    </citation>
    <scope>NUCLEOTIDE SEQUENCE</scope>
    <source>
        <strain evidence="1">KCTC 52189</strain>
    </source>
</reference>
<proteinExistence type="predicted"/>
<organism evidence="1 2">
    <name type="scientific">Marimonas arenosa</name>
    <dbReference type="NCBI Taxonomy" id="1795305"/>
    <lineage>
        <taxon>Bacteria</taxon>
        <taxon>Pseudomonadati</taxon>
        <taxon>Pseudomonadota</taxon>
        <taxon>Alphaproteobacteria</taxon>
        <taxon>Rhodobacterales</taxon>
        <taxon>Paracoccaceae</taxon>
        <taxon>Marimonas</taxon>
    </lineage>
</organism>